<keyword evidence="6" id="KW-1133">Transmembrane helix</keyword>
<dbReference type="Pfam" id="PF06990">
    <property type="entry name" value="Gal-3-0_sulfotr"/>
    <property type="match status" value="1"/>
</dbReference>
<protein>
    <submittedName>
        <fullName evidence="11">Galactosylceramide sulfotransferase-like</fullName>
    </submittedName>
</protein>
<dbReference type="InterPro" id="IPR009729">
    <property type="entry name" value="Gal-3-0_sulfotransfrase"/>
</dbReference>
<keyword evidence="9" id="KW-0325">Glycoprotein</keyword>
<keyword evidence="5" id="KW-0735">Signal-anchor</keyword>
<dbReference type="Gene3D" id="3.40.50.300">
    <property type="entry name" value="P-loop containing nucleotide triphosphate hydrolases"/>
    <property type="match status" value="1"/>
</dbReference>
<organism evidence="10 11">
    <name type="scientific">Saccoglossus kowalevskii</name>
    <name type="common">Acorn worm</name>
    <dbReference type="NCBI Taxonomy" id="10224"/>
    <lineage>
        <taxon>Eukaryota</taxon>
        <taxon>Metazoa</taxon>
        <taxon>Hemichordata</taxon>
        <taxon>Enteropneusta</taxon>
        <taxon>Harrimaniidae</taxon>
        <taxon>Saccoglossus</taxon>
    </lineage>
</organism>
<evidence type="ECO:0000256" key="3">
    <source>
        <dbReference type="ARBA" id="ARBA00022679"/>
    </source>
</evidence>
<name>A0ABM0N0Q7_SACKO</name>
<keyword evidence="3" id="KW-0808">Transferase</keyword>
<gene>
    <name evidence="11" type="primary">LOC102802617</name>
</gene>
<evidence type="ECO:0000256" key="5">
    <source>
        <dbReference type="ARBA" id="ARBA00022968"/>
    </source>
</evidence>
<keyword evidence="10" id="KW-1185">Reference proteome</keyword>
<sequence>MAKQLLPPLPGTEYNMLVSHVPFNKTAIDRVIRNATYITILRHPVATYESIFGYFKFDKYFKIERNNTSDDPFETFLSNSDEYFRNVKDSYFKTLLRNRQMFDVGLELKNYNNESLVDNVIQQASNEFDLVMIAEYFDESLVLLKNLLSWDFEDILYLEKNKRNNNLRFQIDSRKRQRILEINEADYKLYQHFNKTFWNKVEAYGDGFHEDVATFRGMLQKMRTGCVDEGKFVIDNKNRRNSTLLKNNAPTYCPKVNRDDFAFLAVRQQSWILQTNTAPPGNRDTTYSEEK</sequence>
<evidence type="ECO:0000256" key="8">
    <source>
        <dbReference type="ARBA" id="ARBA00023136"/>
    </source>
</evidence>
<keyword evidence="7" id="KW-0333">Golgi apparatus</keyword>
<dbReference type="SUPFAM" id="SSF52540">
    <property type="entry name" value="P-loop containing nucleoside triphosphate hydrolases"/>
    <property type="match status" value="1"/>
</dbReference>
<evidence type="ECO:0000256" key="9">
    <source>
        <dbReference type="ARBA" id="ARBA00023180"/>
    </source>
</evidence>
<dbReference type="RefSeq" id="XP_006825848.1">
    <property type="nucleotide sequence ID" value="XM_006825785.1"/>
</dbReference>
<comment type="subcellular location">
    <subcellularLocation>
        <location evidence="1">Golgi apparatus membrane</location>
        <topology evidence="1">Single-pass type II membrane protein</topology>
    </subcellularLocation>
</comment>
<keyword evidence="8" id="KW-0472">Membrane</keyword>
<dbReference type="PANTHER" id="PTHR14647:SF87">
    <property type="entry name" value="PUTATIVE-RELATED"/>
    <property type="match status" value="1"/>
</dbReference>
<keyword evidence="4" id="KW-0812">Transmembrane</keyword>
<accession>A0ABM0N0Q7</accession>
<proteinExistence type="inferred from homology"/>
<dbReference type="PANTHER" id="PTHR14647">
    <property type="entry name" value="GALACTOSE-3-O-SULFOTRANSFERASE"/>
    <property type="match status" value="1"/>
</dbReference>
<evidence type="ECO:0000313" key="11">
    <source>
        <dbReference type="RefSeq" id="XP_006825848.1"/>
    </source>
</evidence>
<dbReference type="InterPro" id="IPR027417">
    <property type="entry name" value="P-loop_NTPase"/>
</dbReference>
<evidence type="ECO:0000256" key="6">
    <source>
        <dbReference type="ARBA" id="ARBA00022989"/>
    </source>
</evidence>
<reference evidence="11" key="1">
    <citation type="submission" date="2025-08" db="UniProtKB">
        <authorList>
            <consortium name="RefSeq"/>
        </authorList>
    </citation>
    <scope>IDENTIFICATION</scope>
    <source>
        <tissue evidence="11">Testes</tissue>
    </source>
</reference>
<dbReference type="Proteomes" id="UP000694865">
    <property type="component" value="Unplaced"/>
</dbReference>
<evidence type="ECO:0000256" key="4">
    <source>
        <dbReference type="ARBA" id="ARBA00022692"/>
    </source>
</evidence>
<evidence type="ECO:0000256" key="1">
    <source>
        <dbReference type="ARBA" id="ARBA00004323"/>
    </source>
</evidence>
<evidence type="ECO:0000256" key="7">
    <source>
        <dbReference type="ARBA" id="ARBA00023034"/>
    </source>
</evidence>
<evidence type="ECO:0000256" key="2">
    <source>
        <dbReference type="ARBA" id="ARBA00008124"/>
    </source>
</evidence>
<comment type="similarity">
    <text evidence="2">Belongs to the galactose-3-O-sulfotransferase family.</text>
</comment>
<evidence type="ECO:0000313" key="10">
    <source>
        <dbReference type="Proteomes" id="UP000694865"/>
    </source>
</evidence>
<dbReference type="GeneID" id="102802617"/>